<proteinExistence type="predicted"/>
<evidence type="ECO:0000313" key="1">
    <source>
        <dbReference type="EMBL" id="XBN88588.1"/>
    </source>
</evidence>
<name>A0AAU7J8J2_9CAUD</name>
<accession>A0AAU7J8J2</accession>
<reference evidence="1" key="1">
    <citation type="submission" date="2024-05" db="EMBL/GenBank/DDBJ databases">
        <authorList>
            <person name="Haq I."/>
            <person name="Ullah Z."/>
            <person name="Ahmad R."/>
            <person name="Li M."/>
            <person name="Tong Y."/>
        </authorList>
    </citation>
    <scope>NUCLEOTIDE SEQUENCE</scope>
</reference>
<dbReference type="EMBL" id="PP795939">
    <property type="protein sequence ID" value="XBN88588.1"/>
    <property type="molecule type" value="Genomic_DNA"/>
</dbReference>
<protein>
    <submittedName>
        <fullName evidence="1">Uncharacterized protein</fullName>
    </submittedName>
</protein>
<organism evidence="1">
    <name type="scientific">Klebsiella phage BUCT640</name>
    <dbReference type="NCBI Taxonomy" id="3153538"/>
    <lineage>
        <taxon>Viruses</taxon>
        <taxon>Duplodnaviria</taxon>
        <taxon>Heunggongvirae</taxon>
        <taxon>Uroviricota</taxon>
        <taxon>Caudoviricetes</taxon>
    </lineage>
</organism>
<sequence length="57" mass="6113">MQGGPARSELCRQLLNSELRLHLYTTALSQICASSSHTPGLHDTPGIVHPILAHLLG</sequence>